<gene>
    <name evidence="1" type="ORF">H7348_06335</name>
    <name evidence="2" type="ORF">IAU68_06840</name>
</gene>
<dbReference type="EMBL" id="CP061032">
    <property type="protein sequence ID" value="QNP89420.1"/>
    <property type="molecule type" value="Genomic_DNA"/>
</dbReference>
<proteinExistence type="predicted"/>
<dbReference type="Proteomes" id="UP000516235">
    <property type="component" value="Chromosome"/>
</dbReference>
<protein>
    <submittedName>
        <fullName evidence="2">Uncharacterized protein</fullName>
    </submittedName>
</protein>
<keyword evidence="4" id="KW-1185">Reference proteome</keyword>
<accession>A0A7H0JWK4</accession>
<organism evidence="2 3">
    <name type="scientific">Corynebacterium lujinxingii</name>
    <dbReference type="NCBI Taxonomy" id="2763010"/>
    <lineage>
        <taxon>Bacteria</taxon>
        <taxon>Bacillati</taxon>
        <taxon>Actinomycetota</taxon>
        <taxon>Actinomycetes</taxon>
        <taxon>Mycobacteriales</taxon>
        <taxon>Corynebacteriaceae</taxon>
        <taxon>Corynebacterium</taxon>
    </lineage>
</organism>
<name>A0A7H0JWK4_9CORY</name>
<dbReference type="RefSeq" id="WP_171194128.1">
    <property type="nucleotide sequence ID" value="NZ_CP061032.1"/>
</dbReference>
<evidence type="ECO:0000313" key="3">
    <source>
        <dbReference type="Proteomes" id="UP000516235"/>
    </source>
</evidence>
<dbReference type="AlphaFoldDB" id="A0A7H0JWK4"/>
<evidence type="ECO:0000313" key="2">
    <source>
        <dbReference type="EMBL" id="QNP89420.1"/>
    </source>
</evidence>
<dbReference type="EMBL" id="JACMYE010000004">
    <property type="protein sequence ID" value="MBC3178925.1"/>
    <property type="molecule type" value="Genomic_DNA"/>
</dbReference>
<dbReference type="KEGG" id="cluj:IAU68_06840"/>
<reference evidence="3 4" key="1">
    <citation type="submission" date="2020-08" db="EMBL/GenBank/DDBJ databases">
        <title>novel species in genus Corynebacterium.</title>
        <authorList>
            <person name="Zhang G."/>
        </authorList>
    </citation>
    <scope>NUCLEOTIDE SEQUENCE [LARGE SCALE GENOMIC DNA]</scope>
    <source>
        <strain evidence="3 4">zg-917</strain>
        <strain evidence="2">Zg-917</strain>
    </source>
</reference>
<evidence type="ECO:0000313" key="1">
    <source>
        <dbReference type="EMBL" id="MBC3178925.1"/>
    </source>
</evidence>
<sequence length="150" mass="16768">MNLATYRAERNIAHRIEAIITAQAGNFTYSIEDNTGANPYESAGLEKNWRSTFHRAAGAAETHRMLISNSLADGIAYGAWDEILAGIYEKPTTRAELRTGEWVEEQEQAFLKVLNNGTLRGLIDSKVKEAVAKYEELRAAEERAIAEEQH</sequence>
<dbReference type="Proteomes" id="UP000642876">
    <property type="component" value="Unassembled WGS sequence"/>
</dbReference>
<evidence type="ECO:0000313" key="4">
    <source>
        <dbReference type="Proteomes" id="UP000642876"/>
    </source>
</evidence>